<protein>
    <submittedName>
        <fullName evidence="2">Phosphoadenosine phosphosulfate reductase family protein</fullName>
    </submittedName>
</protein>
<evidence type="ECO:0000313" key="2">
    <source>
        <dbReference type="EMBL" id="MFD2216478.1"/>
    </source>
</evidence>
<dbReference type="Gene3D" id="3.40.50.620">
    <property type="entry name" value="HUPs"/>
    <property type="match status" value="1"/>
</dbReference>
<accession>A0ABW5C247</accession>
<name>A0ABW5C247_9BACI</name>
<evidence type="ECO:0000313" key="3">
    <source>
        <dbReference type="Proteomes" id="UP001597318"/>
    </source>
</evidence>
<keyword evidence="3" id="KW-1185">Reference proteome</keyword>
<evidence type="ECO:0000259" key="1">
    <source>
        <dbReference type="Pfam" id="PF01507"/>
    </source>
</evidence>
<proteinExistence type="predicted"/>
<dbReference type="Pfam" id="PF01507">
    <property type="entry name" value="PAPS_reduct"/>
    <property type="match status" value="1"/>
</dbReference>
<dbReference type="InterPro" id="IPR002500">
    <property type="entry name" value="PAPS_reduct_dom"/>
</dbReference>
<dbReference type="Proteomes" id="UP001597318">
    <property type="component" value="Unassembled WGS sequence"/>
</dbReference>
<organism evidence="2 3">
    <name type="scientific">Metabacillus endolithicus</name>
    <dbReference type="NCBI Taxonomy" id="1535204"/>
    <lineage>
        <taxon>Bacteria</taxon>
        <taxon>Bacillati</taxon>
        <taxon>Bacillota</taxon>
        <taxon>Bacilli</taxon>
        <taxon>Bacillales</taxon>
        <taxon>Bacillaceae</taxon>
        <taxon>Metabacillus</taxon>
    </lineage>
</organism>
<dbReference type="EMBL" id="JBHUIK010000007">
    <property type="protein sequence ID" value="MFD2216478.1"/>
    <property type="molecule type" value="Genomic_DNA"/>
</dbReference>
<reference evidence="3" key="1">
    <citation type="journal article" date="2019" name="Int. J. Syst. Evol. Microbiol.">
        <title>The Global Catalogue of Microorganisms (GCM) 10K type strain sequencing project: providing services to taxonomists for standard genome sequencing and annotation.</title>
        <authorList>
            <consortium name="The Broad Institute Genomics Platform"/>
            <consortium name="The Broad Institute Genome Sequencing Center for Infectious Disease"/>
            <person name="Wu L."/>
            <person name="Ma J."/>
        </authorList>
    </citation>
    <scope>NUCLEOTIDE SEQUENCE [LARGE SCALE GENOMIC DNA]</scope>
    <source>
        <strain evidence="3">CGMCC 1.15474</strain>
    </source>
</reference>
<gene>
    <name evidence="2" type="ORF">ACFSKK_22640</name>
</gene>
<comment type="caution">
    <text evidence="2">The sequence shown here is derived from an EMBL/GenBank/DDBJ whole genome shotgun (WGS) entry which is preliminary data.</text>
</comment>
<sequence length="281" mass="32756">MNFNKLTEYAKSLIVPLPNEMKSFGDYRIHCNFSGGRDSIACVLLLLYGYGVPKEQIEMVHFRVDGKQEAFFDWKETDEYLEYCQEILGLPMVILNPDKSLKERITDRGKWPSGATQYCTSYQKRDTYSKWVRSLGAGNYLCVSGERAQESPRRANKPNFQVYKTANAPTKGRYVDWLRPIHHLMKDQVMKLNELAGIKPHPCYQYVSRCSCKFCIFLSPNEMKKVSELYPDDFNELIRMEKEMGHTLKWEKKNPLSLVDFIKKAEGSDKQLSFDLPCFFE</sequence>
<dbReference type="RefSeq" id="WP_247347581.1">
    <property type="nucleotide sequence ID" value="NZ_CP095551.1"/>
</dbReference>
<dbReference type="InterPro" id="IPR014729">
    <property type="entry name" value="Rossmann-like_a/b/a_fold"/>
</dbReference>
<feature type="domain" description="Phosphoadenosine phosphosulphate reductase" evidence="1">
    <location>
        <begin position="31"/>
        <end position="205"/>
    </location>
</feature>
<dbReference type="SUPFAM" id="SSF52402">
    <property type="entry name" value="Adenine nucleotide alpha hydrolases-like"/>
    <property type="match status" value="1"/>
</dbReference>